<sequence>GFAVEGIYMRNWDTMDEKGECTSDKDWRDVQIVCDQLKIPCRQFDFTKEYCVNVFVKMIEDYESGLTPNPDIVCNREIKFGWFLDRCLKSILEEKRSSTWIATGHYVKNEISEYGRIKLLR</sequence>
<name>A0A9N9E717_9GLOM</name>
<comment type="caution">
    <text evidence="1">The sequence shown here is derived from an EMBL/GenBank/DDBJ whole genome shotgun (WGS) entry which is preliminary data.</text>
</comment>
<dbReference type="GO" id="GO:0002143">
    <property type="term" value="P:tRNA wobble position uridine thiolation"/>
    <property type="evidence" value="ECO:0007669"/>
    <property type="project" value="TreeGrafter"/>
</dbReference>
<dbReference type="GO" id="GO:0005739">
    <property type="term" value="C:mitochondrion"/>
    <property type="evidence" value="ECO:0007669"/>
    <property type="project" value="TreeGrafter"/>
</dbReference>
<dbReference type="SUPFAM" id="SSF52402">
    <property type="entry name" value="Adenine nucleotide alpha hydrolases-like"/>
    <property type="match status" value="1"/>
</dbReference>
<evidence type="ECO:0000313" key="1">
    <source>
        <dbReference type="EMBL" id="CAG8665109.1"/>
    </source>
</evidence>
<dbReference type="InterPro" id="IPR014729">
    <property type="entry name" value="Rossmann-like_a/b/a_fold"/>
</dbReference>
<dbReference type="PANTHER" id="PTHR11933">
    <property type="entry name" value="TRNA 5-METHYLAMINOMETHYL-2-THIOURIDYLATE -METHYLTRANSFERASE"/>
    <property type="match status" value="1"/>
</dbReference>
<dbReference type="Gene3D" id="3.40.50.620">
    <property type="entry name" value="HUPs"/>
    <property type="match status" value="1"/>
</dbReference>
<dbReference type="PANTHER" id="PTHR11933:SF5">
    <property type="entry name" value="MITOCHONDRIAL TRNA-SPECIFIC 2-THIOURIDYLASE 1"/>
    <property type="match status" value="1"/>
</dbReference>
<accession>A0A9N9E717</accession>
<feature type="non-terminal residue" evidence="1">
    <location>
        <position position="1"/>
    </location>
</feature>
<keyword evidence="2" id="KW-1185">Reference proteome</keyword>
<gene>
    <name evidence="1" type="ORF">DEBURN_LOCUS11895</name>
</gene>
<dbReference type="Proteomes" id="UP000789706">
    <property type="component" value="Unassembled WGS sequence"/>
</dbReference>
<dbReference type="AlphaFoldDB" id="A0A9N9E717"/>
<proteinExistence type="predicted"/>
<organism evidence="1 2">
    <name type="scientific">Diversispora eburnea</name>
    <dbReference type="NCBI Taxonomy" id="1213867"/>
    <lineage>
        <taxon>Eukaryota</taxon>
        <taxon>Fungi</taxon>
        <taxon>Fungi incertae sedis</taxon>
        <taxon>Mucoromycota</taxon>
        <taxon>Glomeromycotina</taxon>
        <taxon>Glomeromycetes</taxon>
        <taxon>Diversisporales</taxon>
        <taxon>Diversisporaceae</taxon>
        <taxon>Diversispora</taxon>
    </lineage>
</organism>
<dbReference type="EMBL" id="CAJVPK010009124">
    <property type="protein sequence ID" value="CAG8665109.1"/>
    <property type="molecule type" value="Genomic_DNA"/>
</dbReference>
<evidence type="ECO:0000313" key="2">
    <source>
        <dbReference type="Proteomes" id="UP000789706"/>
    </source>
</evidence>
<dbReference type="Pfam" id="PF03054">
    <property type="entry name" value="tRNA_Me_trans"/>
    <property type="match status" value="1"/>
</dbReference>
<protein>
    <submittedName>
        <fullName evidence="1">11547_t:CDS:1</fullName>
    </submittedName>
</protein>
<feature type="non-terminal residue" evidence="1">
    <location>
        <position position="121"/>
    </location>
</feature>
<reference evidence="1" key="1">
    <citation type="submission" date="2021-06" db="EMBL/GenBank/DDBJ databases">
        <authorList>
            <person name="Kallberg Y."/>
            <person name="Tangrot J."/>
            <person name="Rosling A."/>
        </authorList>
    </citation>
    <scope>NUCLEOTIDE SEQUENCE</scope>
    <source>
        <strain evidence="1">AZ414A</strain>
    </source>
</reference>
<dbReference type="OrthoDB" id="3685at2759"/>